<organism evidence="1 2">
    <name type="scientific">Rathayibacter iranicus</name>
    <dbReference type="NCBI Taxonomy" id="59737"/>
    <lineage>
        <taxon>Bacteria</taxon>
        <taxon>Bacillati</taxon>
        <taxon>Actinomycetota</taxon>
        <taxon>Actinomycetes</taxon>
        <taxon>Micrococcales</taxon>
        <taxon>Microbacteriaceae</taxon>
        <taxon>Rathayibacter</taxon>
    </lineage>
</organism>
<evidence type="ECO:0000313" key="1">
    <source>
        <dbReference type="EMBL" id="AZZ56531.1"/>
    </source>
</evidence>
<protein>
    <submittedName>
        <fullName evidence="1">Uncharacterized protein</fullName>
    </submittedName>
</protein>
<name>A0AAD1AHN4_9MICO</name>
<dbReference type="EMBL" id="CP028130">
    <property type="protein sequence ID" value="AZZ56531.1"/>
    <property type="molecule type" value="Genomic_DNA"/>
</dbReference>
<evidence type="ECO:0000313" key="2">
    <source>
        <dbReference type="Proteomes" id="UP000283946"/>
    </source>
</evidence>
<reference evidence="1 2" key="1">
    <citation type="submission" date="2018-03" db="EMBL/GenBank/DDBJ databases">
        <title>Bacteriophage NCPPB3778 and a type I-E CRISPR drive the evolution of the US Biological Select Agent, Rathayibacter toxicus.</title>
        <authorList>
            <person name="Davis E.W.II."/>
            <person name="Tabima J.F."/>
            <person name="Weisberg A.J."/>
            <person name="Dantas Lopes L."/>
            <person name="Wiseman M.S."/>
            <person name="Wiseman M.S."/>
            <person name="Pupko T."/>
            <person name="Belcher M.S."/>
            <person name="Sechler A.J."/>
            <person name="Tancos M.A."/>
            <person name="Schroeder B.K."/>
            <person name="Murray T.D."/>
            <person name="Luster D.G."/>
            <person name="Schneider W.L."/>
            <person name="Rogers E."/>
            <person name="Andreote F.D."/>
            <person name="Grunwald N.J."/>
            <person name="Putnam M.L."/>
            <person name="Chang J.H."/>
        </authorList>
    </citation>
    <scope>NUCLEOTIDE SEQUENCE [LARGE SCALE GENOMIC DNA]</scope>
    <source>
        <strain evidence="1 2">NCCPB 2253</strain>
    </source>
</reference>
<dbReference type="RefSeq" id="WP_104265720.1">
    <property type="nucleotide sequence ID" value="NZ_CP028130.1"/>
</dbReference>
<proteinExistence type="predicted"/>
<dbReference type="KEGG" id="ria:C7V51_12065"/>
<dbReference type="Proteomes" id="UP000283946">
    <property type="component" value="Chromosome"/>
</dbReference>
<accession>A0AAD1AHN4</accession>
<sequence>MTDNFIGPTKDIILGDGWSIEDPSAANPGRRTLVAATTWTVPAMGIESGTARSADDSSAVPT</sequence>
<dbReference type="AlphaFoldDB" id="A0AAD1AHN4"/>
<gene>
    <name evidence="1" type="ORF">C7V51_12065</name>
</gene>